<organism evidence="2 3">
    <name type="scientific">Centaurea solstitialis</name>
    <name type="common">yellow star-thistle</name>
    <dbReference type="NCBI Taxonomy" id="347529"/>
    <lineage>
        <taxon>Eukaryota</taxon>
        <taxon>Viridiplantae</taxon>
        <taxon>Streptophyta</taxon>
        <taxon>Embryophyta</taxon>
        <taxon>Tracheophyta</taxon>
        <taxon>Spermatophyta</taxon>
        <taxon>Magnoliopsida</taxon>
        <taxon>eudicotyledons</taxon>
        <taxon>Gunneridae</taxon>
        <taxon>Pentapetalae</taxon>
        <taxon>asterids</taxon>
        <taxon>campanulids</taxon>
        <taxon>Asterales</taxon>
        <taxon>Asteraceae</taxon>
        <taxon>Carduoideae</taxon>
        <taxon>Cardueae</taxon>
        <taxon>Centaureinae</taxon>
        <taxon>Centaurea</taxon>
    </lineage>
</organism>
<gene>
    <name evidence="2" type="ORF">OSB04_016729</name>
</gene>
<feature type="compositionally biased region" description="Basic and acidic residues" evidence="1">
    <location>
        <begin position="511"/>
        <end position="521"/>
    </location>
</feature>
<feature type="compositionally biased region" description="Low complexity" evidence="1">
    <location>
        <begin position="83"/>
        <end position="95"/>
    </location>
</feature>
<name>A0AA38T364_9ASTR</name>
<evidence type="ECO:0000256" key="1">
    <source>
        <dbReference type="SAM" id="MobiDB-lite"/>
    </source>
</evidence>
<evidence type="ECO:0000313" key="2">
    <source>
        <dbReference type="EMBL" id="KAJ9552684.1"/>
    </source>
</evidence>
<accession>A0AA38T364</accession>
<feature type="region of interest" description="Disordered" evidence="1">
    <location>
        <begin position="402"/>
        <end position="456"/>
    </location>
</feature>
<feature type="region of interest" description="Disordered" evidence="1">
    <location>
        <begin position="62"/>
        <end position="116"/>
    </location>
</feature>
<sequence>MQAVRPLQITSLSALSISCKESQSPPAFNPHKDPEIGCCSFPNLGHLTFIRPLRSVRRRSGHSFKLAGTMVRTTPTSNPPPDQTSQPPSHSQSQQPPKPKPKSKSQSTSKTLQPTPITYKSLTDDVRAIFEDIFPIANYAPIKPNNHYLDFTLNTPYPIVLEILKHHPLRSLLTRRTRVPMVYLQKFYHSMIYTEGRTTAKDTIEYKIDNHTFTLTPQLFASILRIPGGPIHDDHMTVQEILNHFMTLGYIVDLPRLSDAKRTELPGIWSTLFVILNKCLSSRTRGIDKGSVEIKQIFIGCSFDIPNTDYTYFLWKEFTSVLKDKASVKSRRFIPYPRFSGLIIDHFLQDGTIPPQPESPMSTNWPMSRLLDPEDPPHVVPMAIPLSLLARANQSSSIVRTYIASLPPPGPPEPEAGTQEASPRRESEGTECGHSPGGGDQGLEDEVSGGHDGCSLGDDSDRHDAFTSRDFLSMLGLDSDSDDSDDDHHLGGAGGIRIEGDTIVEESELSVGRERIDERVTGSEVLTDPPLPLGRSRAPTSATKNESMTQTFDRFNKLIGKLANVDVKMEKDEVNRKFLRSLSEEWTMYTVSFRQGDDLEDKELEVLYNDLRIFEAEVEAKRRPTGYSHTIALYSSENPSSNINTASTANTNPASNNHDNTNDKPSLSQDNNGDAVLEAFLANHVRSPLINDDLEQINADDLEEMDIKWQMAMLTMRMKRFIRRTGRNNFDAKRGDLAGFDK</sequence>
<dbReference type="AlphaFoldDB" id="A0AA38T364"/>
<feature type="compositionally biased region" description="Low complexity" evidence="1">
    <location>
        <begin position="638"/>
        <end position="657"/>
    </location>
</feature>
<keyword evidence="3" id="KW-1185">Reference proteome</keyword>
<comment type="caution">
    <text evidence="2">The sequence shown here is derived from an EMBL/GenBank/DDBJ whole genome shotgun (WGS) entry which is preliminary data.</text>
</comment>
<dbReference type="Proteomes" id="UP001172457">
    <property type="component" value="Chromosome 4"/>
</dbReference>
<protein>
    <submittedName>
        <fullName evidence="2">Uncharacterized protein</fullName>
    </submittedName>
</protein>
<dbReference type="PROSITE" id="PS51257">
    <property type="entry name" value="PROKAR_LIPOPROTEIN"/>
    <property type="match status" value="1"/>
</dbReference>
<proteinExistence type="predicted"/>
<feature type="compositionally biased region" description="Low complexity" evidence="1">
    <location>
        <begin position="104"/>
        <end position="116"/>
    </location>
</feature>
<evidence type="ECO:0000313" key="3">
    <source>
        <dbReference type="Proteomes" id="UP001172457"/>
    </source>
</evidence>
<reference evidence="2" key="1">
    <citation type="submission" date="2023-03" db="EMBL/GenBank/DDBJ databases">
        <title>Chromosome-scale reference genome and RAD-based genetic map of yellow starthistle (Centaurea solstitialis) reveal putative structural variation and QTLs associated with invader traits.</title>
        <authorList>
            <person name="Reatini B."/>
            <person name="Cang F.A."/>
            <person name="Jiang Q."/>
            <person name="Mckibben M.T.W."/>
            <person name="Barker M.S."/>
            <person name="Rieseberg L.H."/>
            <person name="Dlugosch K.M."/>
        </authorList>
    </citation>
    <scope>NUCLEOTIDE SEQUENCE</scope>
    <source>
        <strain evidence="2">CAN-66</strain>
        <tissue evidence="2">Leaf</tissue>
    </source>
</reference>
<feature type="region of interest" description="Disordered" evidence="1">
    <location>
        <begin position="481"/>
        <end position="546"/>
    </location>
</feature>
<feature type="region of interest" description="Disordered" evidence="1">
    <location>
        <begin position="636"/>
        <end position="671"/>
    </location>
</feature>
<dbReference type="EMBL" id="JARYMX010000004">
    <property type="protein sequence ID" value="KAJ9552684.1"/>
    <property type="molecule type" value="Genomic_DNA"/>
</dbReference>